<dbReference type="InterPro" id="IPR011663">
    <property type="entry name" value="UTRA"/>
</dbReference>
<dbReference type="SMART" id="SM00345">
    <property type="entry name" value="HTH_GNTR"/>
    <property type="match status" value="1"/>
</dbReference>
<dbReference type="EMBL" id="AFHQ01000047">
    <property type="protein sequence ID" value="EGK58373.1"/>
    <property type="molecule type" value="Genomic_DNA"/>
</dbReference>
<dbReference type="Gene3D" id="3.40.1410.10">
    <property type="entry name" value="Chorismate lyase-like"/>
    <property type="match status" value="1"/>
</dbReference>
<name>F5RNY3_9FIRM</name>
<dbReference type="PROSITE" id="PS50949">
    <property type="entry name" value="HTH_GNTR"/>
    <property type="match status" value="1"/>
</dbReference>
<dbReference type="GO" id="GO:0003700">
    <property type="term" value="F:DNA-binding transcription factor activity"/>
    <property type="evidence" value="ECO:0007669"/>
    <property type="project" value="InterPro"/>
</dbReference>
<keyword evidence="2" id="KW-0238">DNA-binding</keyword>
<evidence type="ECO:0000259" key="4">
    <source>
        <dbReference type="PROSITE" id="PS50949"/>
    </source>
</evidence>
<dbReference type="InterPro" id="IPR000524">
    <property type="entry name" value="Tscrpt_reg_HTH_GntR"/>
</dbReference>
<organism evidence="5 6">
    <name type="scientific">Centipeda periodontii DSM 2778</name>
    <dbReference type="NCBI Taxonomy" id="888060"/>
    <lineage>
        <taxon>Bacteria</taxon>
        <taxon>Bacillati</taxon>
        <taxon>Bacillota</taxon>
        <taxon>Negativicutes</taxon>
        <taxon>Selenomonadales</taxon>
        <taxon>Selenomonadaceae</taxon>
        <taxon>Centipeda</taxon>
    </lineage>
</organism>
<dbReference type="eggNOG" id="COG2188">
    <property type="taxonomic scope" value="Bacteria"/>
</dbReference>
<gene>
    <name evidence="5" type="ORF">HMPREF9081_1969</name>
</gene>
<dbReference type="InterPro" id="IPR050679">
    <property type="entry name" value="Bact_HTH_transcr_reg"/>
</dbReference>
<dbReference type="Pfam" id="PF07702">
    <property type="entry name" value="UTRA"/>
    <property type="match status" value="1"/>
</dbReference>
<evidence type="ECO:0000256" key="2">
    <source>
        <dbReference type="ARBA" id="ARBA00023125"/>
    </source>
</evidence>
<dbReference type="SUPFAM" id="SSF64288">
    <property type="entry name" value="Chorismate lyase-like"/>
    <property type="match status" value="1"/>
</dbReference>
<evidence type="ECO:0000313" key="6">
    <source>
        <dbReference type="Proteomes" id="UP000004067"/>
    </source>
</evidence>
<dbReference type="InterPro" id="IPR036388">
    <property type="entry name" value="WH-like_DNA-bd_sf"/>
</dbReference>
<dbReference type="PANTHER" id="PTHR44846">
    <property type="entry name" value="MANNOSYL-D-GLYCERATE TRANSPORT/METABOLISM SYSTEM REPRESSOR MNGR-RELATED"/>
    <property type="match status" value="1"/>
</dbReference>
<reference evidence="5 6" key="1">
    <citation type="submission" date="2011-04" db="EMBL/GenBank/DDBJ databases">
        <authorList>
            <person name="Muzny D."/>
            <person name="Qin X."/>
            <person name="Deng J."/>
            <person name="Jiang H."/>
            <person name="Liu Y."/>
            <person name="Qu J."/>
            <person name="Song X.-Z."/>
            <person name="Zhang L."/>
            <person name="Thornton R."/>
            <person name="Coyle M."/>
            <person name="Francisco L."/>
            <person name="Jackson L."/>
            <person name="Javaid M."/>
            <person name="Korchina V."/>
            <person name="Kovar C."/>
            <person name="Mata R."/>
            <person name="Mathew T."/>
            <person name="Ngo R."/>
            <person name="Nguyen L."/>
            <person name="Nguyen N."/>
            <person name="Okwuonu G."/>
            <person name="Ongeri F."/>
            <person name="Pham C."/>
            <person name="Simmons D."/>
            <person name="Wilczek-Boney K."/>
            <person name="Hale W."/>
            <person name="Jakkamsetti A."/>
            <person name="Pham P."/>
            <person name="Ruth R."/>
            <person name="San Lucas F."/>
            <person name="Warren J."/>
            <person name="Zhang J."/>
            <person name="Zhao Z."/>
            <person name="Zhou C."/>
            <person name="Zhu D."/>
            <person name="Lee S."/>
            <person name="Bess C."/>
            <person name="Blankenburg K."/>
            <person name="Forbes L."/>
            <person name="Fu Q."/>
            <person name="Gubbala S."/>
            <person name="Hirani K."/>
            <person name="Jayaseelan J.C."/>
            <person name="Lara F."/>
            <person name="Munidasa M."/>
            <person name="Palculict T."/>
            <person name="Patil S."/>
            <person name="Pu L.-L."/>
            <person name="Saada N."/>
            <person name="Tang L."/>
            <person name="Weissenberger G."/>
            <person name="Zhu Y."/>
            <person name="Hemphill L."/>
            <person name="Shang Y."/>
            <person name="Youmans B."/>
            <person name="Ayvaz T."/>
            <person name="Ross M."/>
            <person name="Santibanez J."/>
            <person name="Aqrawi P."/>
            <person name="Gross S."/>
            <person name="Joshi V."/>
            <person name="Fowler G."/>
            <person name="Nazareth L."/>
            <person name="Reid J."/>
            <person name="Worley K."/>
            <person name="Petrosino J."/>
            <person name="Highlander S."/>
            <person name="Gibbs R."/>
        </authorList>
    </citation>
    <scope>NUCLEOTIDE SEQUENCE [LARGE SCALE GENOMIC DNA]</scope>
    <source>
        <strain evidence="5 6">DSM 2778</strain>
    </source>
</reference>
<protein>
    <recommendedName>
        <fullName evidence="4">HTH gntR-type domain-containing protein</fullName>
    </recommendedName>
</protein>
<keyword evidence="6" id="KW-1185">Reference proteome</keyword>
<dbReference type="HOGENOM" id="CLU_063236_2_1_9"/>
<proteinExistence type="predicted"/>
<feature type="domain" description="HTH gntR-type" evidence="4">
    <location>
        <begin position="28"/>
        <end position="98"/>
    </location>
</feature>
<dbReference type="Pfam" id="PF00392">
    <property type="entry name" value="GntR"/>
    <property type="match status" value="1"/>
</dbReference>
<dbReference type="Gene3D" id="1.10.10.10">
    <property type="entry name" value="Winged helix-like DNA-binding domain superfamily/Winged helix DNA-binding domain"/>
    <property type="match status" value="1"/>
</dbReference>
<accession>F5RNY3</accession>
<evidence type="ECO:0000256" key="3">
    <source>
        <dbReference type="ARBA" id="ARBA00023163"/>
    </source>
</evidence>
<keyword evidence="1" id="KW-0805">Transcription regulation</keyword>
<dbReference type="CDD" id="cd07377">
    <property type="entry name" value="WHTH_GntR"/>
    <property type="match status" value="1"/>
</dbReference>
<dbReference type="AlphaFoldDB" id="F5RNY3"/>
<dbReference type="SUPFAM" id="SSF46785">
    <property type="entry name" value="Winged helix' DNA-binding domain"/>
    <property type="match status" value="1"/>
</dbReference>
<dbReference type="InterPro" id="IPR028978">
    <property type="entry name" value="Chorismate_lyase_/UTRA_dom_sf"/>
</dbReference>
<dbReference type="InterPro" id="IPR036390">
    <property type="entry name" value="WH_DNA-bd_sf"/>
</dbReference>
<dbReference type="STRING" id="888060.HMPREF9081_1969"/>
<evidence type="ECO:0000313" key="5">
    <source>
        <dbReference type="EMBL" id="EGK58373.1"/>
    </source>
</evidence>
<keyword evidence="3" id="KW-0804">Transcription</keyword>
<sequence length="267" mass="30480">MQEAFLLTKRQVIPYYNKSKKGGLFMSSKKQQRLHEKIRDAMEKQFADLAYFSPIPGERELCQILGVSRPTVRKALELLEAENKIVRMQGRGSFYTGEKIPVDYSEAAQRGFGLAQMFSAEGRVTRSTVLQQVVEPARGNLASMLGLAEETLVFHLKRLRYVDEKIYAVTDDYIPLALCPELVHTDFTQHGLLRTLEAHDVHPYAEDKTIEVIHATPEIALYLEVAEQAPIFVTRILTTDREGRIIQYATSKADAFRSRFRVRSTKK</sequence>
<dbReference type="SMART" id="SM00866">
    <property type="entry name" value="UTRA"/>
    <property type="match status" value="1"/>
</dbReference>
<comment type="caution">
    <text evidence="5">The sequence shown here is derived from an EMBL/GenBank/DDBJ whole genome shotgun (WGS) entry which is preliminary data.</text>
</comment>
<evidence type="ECO:0000256" key="1">
    <source>
        <dbReference type="ARBA" id="ARBA00023015"/>
    </source>
</evidence>
<dbReference type="Proteomes" id="UP000004067">
    <property type="component" value="Unassembled WGS sequence"/>
</dbReference>
<dbReference type="GO" id="GO:0003677">
    <property type="term" value="F:DNA binding"/>
    <property type="evidence" value="ECO:0007669"/>
    <property type="project" value="UniProtKB-KW"/>
</dbReference>
<dbReference type="PRINTS" id="PR00035">
    <property type="entry name" value="HTHGNTR"/>
</dbReference>